<evidence type="ECO:0000313" key="2">
    <source>
        <dbReference type="Proteomes" id="UP000192257"/>
    </source>
</evidence>
<proteinExistence type="predicted"/>
<dbReference type="VEuPathDB" id="TriTrypDB:TM35_000091080"/>
<gene>
    <name evidence="1" type="ORF">TM35_000091080</name>
</gene>
<dbReference type="OrthoDB" id="249538at2759"/>
<dbReference type="AlphaFoldDB" id="A0A1X0NZT4"/>
<organism evidence="1 2">
    <name type="scientific">Trypanosoma theileri</name>
    <dbReference type="NCBI Taxonomy" id="67003"/>
    <lineage>
        <taxon>Eukaryota</taxon>
        <taxon>Discoba</taxon>
        <taxon>Euglenozoa</taxon>
        <taxon>Kinetoplastea</taxon>
        <taxon>Metakinetoplastina</taxon>
        <taxon>Trypanosomatida</taxon>
        <taxon>Trypanosomatidae</taxon>
        <taxon>Trypanosoma</taxon>
    </lineage>
</organism>
<comment type="caution">
    <text evidence="1">The sequence shown here is derived from an EMBL/GenBank/DDBJ whole genome shotgun (WGS) entry which is preliminary data.</text>
</comment>
<name>A0A1X0NZT4_9TRYP</name>
<reference evidence="1 2" key="1">
    <citation type="submission" date="2017-03" db="EMBL/GenBank/DDBJ databases">
        <title>An alternative strategy for trypanosome survival in the mammalian bloodstream revealed through genome and transcriptome analysis of the ubiquitous bovine parasite Trypanosoma (Megatrypanum) theileri.</title>
        <authorList>
            <person name="Kelly S."/>
            <person name="Ivens A."/>
            <person name="Mott A."/>
            <person name="O'Neill E."/>
            <person name="Emms D."/>
            <person name="Macleod O."/>
            <person name="Voorheis P."/>
            <person name="Matthews J."/>
            <person name="Matthews K."/>
            <person name="Carrington M."/>
        </authorList>
    </citation>
    <scope>NUCLEOTIDE SEQUENCE [LARGE SCALE GENOMIC DNA]</scope>
    <source>
        <strain evidence="1">Edinburgh</strain>
    </source>
</reference>
<protein>
    <submittedName>
        <fullName evidence="1">Uncharacterized protein</fullName>
    </submittedName>
</protein>
<dbReference type="GeneID" id="39984127"/>
<keyword evidence="2" id="KW-1185">Reference proteome</keyword>
<dbReference type="Proteomes" id="UP000192257">
    <property type="component" value="Unassembled WGS sequence"/>
</dbReference>
<evidence type="ECO:0000313" key="1">
    <source>
        <dbReference type="EMBL" id="ORC90058.1"/>
    </source>
</evidence>
<sequence>MVVLSLSYEFRRFFTFTCARKLLAMIDDAQVCALLLDEIRERLPLYKSEVTTLDTKRHVVISSFAESAKVFLPYPVVENSDFTMTELQGLVNAVDTLRQGECTDFYLVFIDSGGSFSFYRMNTLKAG</sequence>
<accession>A0A1X0NZT4</accession>
<dbReference type="EMBL" id="NBCO01000009">
    <property type="protein sequence ID" value="ORC90058.1"/>
    <property type="molecule type" value="Genomic_DNA"/>
</dbReference>
<dbReference type="RefSeq" id="XP_028884124.1">
    <property type="nucleotide sequence ID" value="XM_029024347.1"/>
</dbReference>